<gene>
    <name evidence="1" type="ORF">VFH_IV220800</name>
</gene>
<sequence>MLGTCTPDNKQKLDSISSFCEAYDPSARLEILVNRAQDRDLLDRTLSHLGLWPGPGSQATFTFPAEIPSLQVGPLGHPRPWLFRESRSCVVGLVARQSTGWVCLSFLFRVSSWIVIAAHRREMYLVGGWRSMGHSPFRQWPFSPWSIRWSVQGQKLEHINSARSCPSLQGLSIGVVSTPYCRAAKLTLVN</sequence>
<proteinExistence type="predicted"/>
<dbReference type="AlphaFoldDB" id="A0AAV1ANH2"/>
<dbReference type="Proteomes" id="UP001157006">
    <property type="component" value="Chromosome 4"/>
</dbReference>
<accession>A0AAV1ANH2</accession>
<evidence type="ECO:0000313" key="1">
    <source>
        <dbReference type="EMBL" id="CAI8611256.1"/>
    </source>
</evidence>
<name>A0AAV1ANH2_VICFA</name>
<keyword evidence="2" id="KW-1185">Reference proteome</keyword>
<organism evidence="1 2">
    <name type="scientific">Vicia faba</name>
    <name type="common">Broad bean</name>
    <name type="synonym">Faba vulgaris</name>
    <dbReference type="NCBI Taxonomy" id="3906"/>
    <lineage>
        <taxon>Eukaryota</taxon>
        <taxon>Viridiplantae</taxon>
        <taxon>Streptophyta</taxon>
        <taxon>Embryophyta</taxon>
        <taxon>Tracheophyta</taxon>
        <taxon>Spermatophyta</taxon>
        <taxon>Magnoliopsida</taxon>
        <taxon>eudicotyledons</taxon>
        <taxon>Gunneridae</taxon>
        <taxon>Pentapetalae</taxon>
        <taxon>rosids</taxon>
        <taxon>fabids</taxon>
        <taxon>Fabales</taxon>
        <taxon>Fabaceae</taxon>
        <taxon>Papilionoideae</taxon>
        <taxon>50 kb inversion clade</taxon>
        <taxon>NPAAA clade</taxon>
        <taxon>Hologalegina</taxon>
        <taxon>IRL clade</taxon>
        <taxon>Fabeae</taxon>
        <taxon>Vicia</taxon>
    </lineage>
</organism>
<evidence type="ECO:0000313" key="2">
    <source>
        <dbReference type="Proteomes" id="UP001157006"/>
    </source>
</evidence>
<dbReference type="EMBL" id="OX451739">
    <property type="protein sequence ID" value="CAI8611256.1"/>
    <property type="molecule type" value="Genomic_DNA"/>
</dbReference>
<protein>
    <submittedName>
        <fullName evidence="1">Uncharacterized protein</fullName>
    </submittedName>
</protein>
<reference evidence="1 2" key="1">
    <citation type="submission" date="2023-01" db="EMBL/GenBank/DDBJ databases">
        <authorList>
            <person name="Kreplak J."/>
        </authorList>
    </citation>
    <scope>NUCLEOTIDE SEQUENCE [LARGE SCALE GENOMIC DNA]</scope>
</reference>